<name>A0ABW4GCY9_9ACTN</name>
<reference evidence="2" key="1">
    <citation type="journal article" date="2019" name="Int. J. Syst. Evol. Microbiol.">
        <title>The Global Catalogue of Microorganisms (GCM) 10K type strain sequencing project: providing services to taxonomists for standard genome sequencing and annotation.</title>
        <authorList>
            <consortium name="The Broad Institute Genomics Platform"/>
            <consortium name="The Broad Institute Genome Sequencing Center for Infectious Disease"/>
            <person name="Wu L."/>
            <person name="Ma J."/>
        </authorList>
    </citation>
    <scope>NUCLEOTIDE SEQUENCE [LARGE SCALE GENOMIC DNA]</scope>
    <source>
        <strain evidence="2">CGMCC 1.15399</strain>
    </source>
</reference>
<sequence>MATVEETLADVERPAARDDIDEQMAEASLQAAYPAWTIWCLHGIWYATGPCHLIACGCRRTLHAPRGEGLRDLLAAQRSGGEETT</sequence>
<protein>
    <submittedName>
        <fullName evidence="1">Uncharacterized protein</fullName>
    </submittedName>
</protein>
<comment type="caution">
    <text evidence="1">The sequence shown here is derived from an EMBL/GenBank/DDBJ whole genome shotgun (WGS) entry which is preliminary data.</text>
</comment>
<keyword evidence="2" id="KW-1185">Reference proteome</keyword>
<dbReference type="EMBL" id="JBHUCM010000019">
    <property type="protein sequence ID" value="MFD1540674.1"/>
    <property type="molecule type" value="Genomic_DNA"/>
</dbReference>
<evidence type="ECO:0000313" key="2">
    <source>
        <dbReference type="Proteomes" id="UP001597097"/>
    </source>
</evidence>
<accession>A0ABW4GCY9</accession>
<organism evidence="1 2">
    <name type="scientific">Nonomuraea guangzhouensis</name>
    <dbReference type="NCBI Taxonomy" id="1291555"/>
    <lineage>
        <taxon>Bacteria</taxon>
        <taxon>Bacillati</taxon>
        <taxon>Actinomycetota</taxon>
        <taxon>Actinomycetes</taxon>
        <taxon>Streptosporangiales</taxon>
        <taxon>Streptosporangiaceae</taxon>
        <taxon>Nonomuraea</taxon>
    </lineage>
</organism>
<dbReference type="Proteomes" id="UP001597097">
    <property type="component" value="Unassembled WGS sequence"/>
</dbReference>
<evidence type="ECO:0000313" key="1">
    <source>
        <dbReference type="EMBL" id="MFD1540674.1"/>
    </source>
</evidence>
<proteinExistence type="predicted"/>
<gene>
    <name evidence="1" type="ORF">ACFSJ0_26705</name>
</gene>
<dbReference type="RefSeq" id="WP_219527102.1">
    <property type="nucleotide sequence ID" value="NZ_JAHKRM010000001.1"/>
</dbReference>